<evidence type="ECO:0000313" key="7">
    <source>
        <dbReference type="Proteomes" id="UP000275652"/>
    </source>
</evidence>
<dbReference type="GO" id="GO:0005739">
    <property type="term" value="C:mitochondrion"/>
    <property type="evidence" value="ECO:0007669"/>
    <property type="project" value="TreeGrafter"/>
</dbReference>
<comment type="caution">
    <text evidence="6">The sequence shown here is derived from an EMBL/GenBank/DDBJ whole genome shotgun (WGS) entry which is preliminary data.</text>
</comment>
<accession>A0A9X8EDJ9</accession>
<dbReference type="EC" id="2.1.2.11" evidence="3"/>
<dbReference type="GO" id="GO:0003864">
    <property type="term" value="F:3-methyl-2-oxobutanoate hydroxymethyltransferase activity"/>
    <property type="evidence" value="ECO:0007669"/>
    <property type="project" value="UniProtKB-EC"/>
</dbReference>
<name>A0A9X8EDJ9_APHAT</name>
<proteinExistence type="inferred from homology"/>
<dbReference type="GO" id="GO:0015940">
    <property type="term" value="P:pantothenate biosynthetic process"/>
    <property type="evidence" value="ECO:0007669"/>
    <property type="project" value="InterPro"/>
</dbReference>
<keyword evidence="4" id="KW-0808">Transferase</keyword>
<dbReference type="PANTHER" id="PTHR20881:SF0">
    <property type="entry name" value="3-METHYL-2-OXOBUTANOATE HYDROXYMETHYLTRANSFERASE"/>
    <property type="match status" value="1"/>
</dbReference>
<dbReference type="Pfam" id="PF02548">
    <property type="entry name" value="Pantoate_transf"/>
    <property type="match status" value="2"/>
</dbReference>
<evidence type="ECO:0000256" key="5">
    <source>
        <dbReference type="ARBA" id="ARBA00049172"/>
    </source>
</evidence>
<reference evidence="6 7" key="1">
    <citation type="journal article" date="2018" name="J. Invertebr. Pathol.">
        <title>New genotyping method for the causative agent of crayfish plague (Aphanomyces astaci) based on whole genome data.</title>
        <authorList>
            <person name="Minardi D."/>
            <person name="Studholme D.J."/>
            <person name="van der Giezen M."/>
            <person name="Pretto T."/>
            <person name="Oidtmann B."/>
        </authorList>
    </citation>
    <scope>NUCLEOTIDE SEQUENCE [LARGE SCALE GENOMIC DNA]</scope>
    <source>
        <strain evidence="6 7">KB13</strain>
    </source>
</reference>
<evidence type="ECO:0000256" key="1">
    <source>
        <dbReference type="ARBA" id="ARBA00005033"/>
    </source>
</evidence>
<evidence type="ECO:0000313" key="6">
    <source>
        <dbReference type="EMBL" id="RLO13131.1"/>
    </source>
</evidence>
<comment type="catalytic activity">
    <reaction evidence="5">
        <text>(6R)-5,10-methylene-5,6,7,8-tetrahydrofolate + 3-methyl-2-oxobutanoate + H2O = 2-dehydropantoate + (6S)-5,6,7,8-tetrahydrofolate</text>
        <dbReference type="Rhea" id="RHEA:11824"/>
        <dbReference type="ChEBI" id="CHEBI:11561"/>
        <dbReference type="ChEBI" id="CHEBI:11851"/>
        <dbReference type="ChEBI" id="CHEBI:15377"/>
        <dbReference type="ChEBI" id="CHEBI:15636"/>
        <dbReference type="ChEBI" id="CHEBI:57453"/>
        <dbReference type="EC" id="2.1.2.11"/>
    </reaction>
</comment>
<dbReference type="InterPro" id="IPR003700">
    <property type="entry name" value="Pantoate_hydroxy_MeTrfase"/>
</dbReference>
<dbReference type="SUPFAM" id="SSF51621">
    <property type="entry name" value="Phosphoenolpyruvate/pyruvate domain"/>
    <property type="match status" value="1"/>
</dbReference>
<evidence type="ECO:0000256" key="2">
    <source>
        <dbReference type="ARBA" id="ARBA00008676"/>
    </source>
</evidence>
<dbReference type="InterPro" id="IPR040442">
    <property type="entry name" value="Pyrv_kinase-like_dom_sf"/>
</dbReference>
<evidence type="ECO:0000256" key="4">
    <source>
        <dbReference type="ARBA" id="ARBA00022679"/>
    </source>
</evidence>
<sequence>MQSVVRMLVQGGIAVMGHVGLRPQAISVLGGFRAQGRTGTTRFAVSTEYFSYACLSVAKQADQIIQDALAVQHVPKFCKKYADVGERIRQGLEDFREDVENQRFPSEEYA</sequence>
<evidence type="ECO:0000256" key="3">
    <source>
        <dbReference type="ARBA" id="ARBA00012618"/>
    </source>
</evidence>
<dbReference type="EMBL" id="QUTI01008955">
    <property type="protein sequence ID" value="RLO13131.1"/>
    <property type="molecule type" value="Genomic_DNA"/>
</dbReference>
<feature type="non-terminal residue" evidence="6">
    <location>
        <position position="1"/>
    </location>
</feature>
<comment type="similarity">
    <text evidence="2">Belongs to the PanB family.</text>
</comment>
<dbReference type="GO" id="GO:0000287">
    <property type="term" value="F:magnesium ion binding"/>
    <property type="evidence" value="ECO:0007669"/>
    <property type="project" value="TreeGrafter"/>
</dbReference>
<gene>
    <name evidence="6" type="ORF">DYB28_009933</name>
</gene>
<dbReference type="Gene3D" id="3.20.20.60">
    <property type="entry name" value="Phosphoenolpyruvate-binding domains"/>
    <property type="match status" value="1"/>
</dbReference>
<comment type="pathway">
    <text evidence="1">Cofactor biosynthesis; (R)-pantothenate biosynthesis; (R)-pantoate from 3-methyl-2-oxobutanoate: step 1/2.</text>
</comment>
<dbReference type="InterPro" id="IPR015813">
    <property type="entry name" value="Pyrv/PenolPyrv_kinase-like_dom"/>
</dbReference>
<organism evidence="6 7">
    <name type="scientific">Aphanomyces astaci</name>
    <name type="common">Crayfish plague agent</name>
    <dbReference type="NCBI Taxonomy" id="112090"/>
    <lineage>
        <taxon>Eukaryota</taxon>
        <taxon>Sar</taxon>
        <taxon>Stramenopiles</taxon>
        <taxon>Oomycota</taxon>
        <taxon>Saprolegniomycetes</taxon>
        <taxon>Saprolegniales</taxon>
        <taxon>Verrucalvaceae</taxon>
        <taxon>Aphanomyces</taxon>
    </lineage>
</organism>
<dbReference type="AlphaFoldDB" id="A0A9X8EDJ9"/>
<dbReference type="PANTHER" id="PTHR20881">
    <property type="entry name" value="3-METHYL-2-OXOBUTANOATE HYDROXYMETHYLTRANSFERASE"/>
    <property type="match status" value="1"/>
</dbReference>
<protein>
    <recommendedName>
        <fullName evidence="3">3-methyl-2-oxobutanoate hydroxymethyltransferase</fullName>
        <ecNumber evidence="3">2.1.2.11</ecNumber>
    </recommendedName>
</protein>
<dbReference type="Proteomes" id="UP000275652">
    <property type="component" value="Unassembled WGS sequence"/>
</dbReference>